<comment type="caution">
    <text evidence="4">The sequence shown here is derived from an EMBL/GenBank/DDBJ whole genome shotgun (WGS) entry which is preliminary data.</text>
</comment>
<dbReference type="PANTHER" id="PTHR43465:SF2">
    <property type="entry name" value="DUF1680 DOMAIN PROTEIN (AFU_ORTHOLOGUE AFUA_1G08910)"/>
    <property type="match status" value="1"/>
</dbReference>
<evidence type="ECO:0000313" key="5">
    <source>
        <dbReference type="Proteomes" id="UP000886814"/>
    </source>
</evidence>
<feature type="domain" description="Non-reducing end beta-L-arabinofuranosidase-like GH127 middle" evidence="2">
    <location>
        <begin position="438"/>
        <end position="532"/>
    </location>
</feature>
<dbReference type="Pfam" id="PF20736">
    <property type="entry name" value="Glyco_hydro127M"/>
    <property type="match status" value="1"/>
</dbReference>
<proteinExistence type="predicted"/>
<dbReference type="GO" id="GO:0016787">
    <property type="term" value="F:hydrolase activity"/>
    <property type="evidence" value="ECO:0007669"/>
    <property type="project" value="UniProtKB-KW"/>
</dbReference>
<gene>
    <name evidence="4" type="ORF">H9747_07580</name>
</gene>
<protein>
    <submittedName>
        <fullName evidence="4">Glycoside hydrolase family 127 protein</fullName>
    </submittedName>
</protein>
<evidence type="ECO:0000259" key="1">
    <source>
        <dbReference type="Pfam" id="PF07944"/>
    </source>
</evidence>
<dbReference type="SUPFAM" id="SSF48208">
    <property type="entry name" value="Six-hairpin glycosidases"/>
    <property type="match status" value="1"/>
</dbReference>
<dbReference type="Pfam" id="PF20737">
    <property type="entry name" value="Glyco_hydro127C"/>
    <property type="match status" value="1"/>
</dbReference>
<evidence type="ECO:0000259" key="2">
    <source>
        <dbReference type="Pfam" id="PF20736"/>
    </source>
</evidence>
<dbReference type="AlphaFoldDB" id="A0A9D1PDR1"/>
<dbReference type="EMBL" id="DXIQ01000047">
    <property type="protein sequence ID" value="HIV38845.1"/>
    <property type="molecule type" value="Genomic_DNA"/>
</dbReference>
<sequence>MGKDRLADISLKNIAITDGFWNKYRNLVKDVIIPYQWDTLNDNVPDAEPSHCIENFRIAAGEKNGEFYGAVFQDTDVAKWLEAVAYVLDSQGRDEELEKLADETIDLIGKAQGSDGYLNTYFTIKEPERRWTNLREGHELYTAGHMIEAAVAYYQATGKRKFLDIVMRFADLISERFGPEDGKCHGYPGHPEIELALVKLYRVTGKKNYLETAKFFVDARGVGENYFFQEEKGERYQQIFPEFTGYEPEYSQSHKPVREQKTAEGHAVRAVYLYSAMADLAYEYQDESLLKACETLWKNMVTKRMYITGGIGSSGLLERFTVDYDLPNDRNYAESCASIGLAMFGKRMGQITRDAKYADIVEKALYNTVLAGIAMDGKGFFYVNPLEVWPENCLKRTSMEHVKPVRQKWFGVACCPPNIARTLASLGQYIYGRDEDSIFVNLYVSNETETQINGVSCKLTMDSDFLKNGNVKISLRSGQDSSGKLALRIPGYSRRFQVSRNGKEIDSPRTEKGYLILEDLKAEEMITVSCDMKARFIHANPEVRADEGRTAIMRGPLVYCLEETDNGRNLSSLYVDTKAELTEAYEDELLGGVVTVTAKGKRISNTGWNEDELYKEQEIQLEDVILKAVPYCNWGNRETGEMAVWIKELF</sequence>
<dbReference type="Gene3D" id="1.50.10.20">
    <property type="match status" value="1"/>
</dbReference>
<dbReference type="PANTHER" id="PTHR43465">
    <property type="entry name" value="DUF1680 DOMAIN PROTEIN (AFU_ORTHOLOGUE AFUA_1G08910)"/>
    <property type="match status" value="1"/>
</dbReference>
<dbReference type="InterPro" id="IPR049046">
    <property type="entry name" value="Beta-AFase-like_GH127_middle"/>
</dbReference>
<feature type="domain" description="Non-reducing end beta-L-arabinofuranosidase-like GH127 C-terminal" evidence="3">
    <location>
        <begin position="535"/>
        <end position="647"/>
    </location>
</feature>
<reference evidence="4" key="2">
    <citation type="submission" date="2021-04" db="EMBL/GenBank/DDBJ databases">
        <authorList>
            <person name="Gilroy R."/>
        </authorList>
    </citation>
    <scope>NUCLEOTIDE SEQUENCE</scope>
    <source>
        <strain evidence="4">CHK195-9823</strain>
    </source>
</reference>
<evidence type="ECO:0000313" key="4">
    <source>
        <dbReference type="EMBL" id="HIV38845.1"/>
    </source>
</evidence>
<dbReference type="InterPro" id="IPR049049">
    <property type="entry name" value="Beta-AFase-like_GH127_C"/>
</dbReference>
<organism evidence="4 5">
    <name type="scientific">Candidatus Blautia stercorigallinarum</name>
    <dbReference type="NCBI Taxonomy" id="2838501"/>
    <lineage>
        <taxon>Bacteria</taxon>
        <taxon>Bacillati</taxon>
        <taxon>Bacillota</taxon>
        <taxon>Clostridia</taxon>
        <taxon>Lachnospirales</taxon>
        <taxon>Lachnospiraceae</taxon>
        <taxon>Blautia</taxon>
    </lineage>
</organism>
<dbReference type="GO" id="GO:0005975">
    <property type="term" value="P:carbohydrate metabolic process"/>
    <property type="evidence" value="ECO:0007669"/>
    <property type="project" value="InterPro"/>
</dbReference>
<evidence type="ECO:0000259" key="3">
    <source>
        <dbReference type="Pfam" id="PF20737"/>
    </source>
</evidence>
<name>A0A9D1PDR1_9FIRM</name>
<dbReference type="InterPro" id="IPR008928">
    <property type="entry name" value="6-hairpin_glycosidase_sf"/>
</dbReference>
<feature type="domain" description="Non-reducing end beta-L-arabinofuranosidase-like GH127 catalytic" evidence="1">
    <location>
        <begin position="14"/>
        <end position="427"/>
    </location>
</feature>
<keyword evidence="4" id="KW-0378">Hydrolase</keyword>
<accession>A0A9D1PDR1</accession>
<dbReference type="Pfam" id="PF07944">
    <property type="entry name" value="Beta-AFase-like_GH127_cat"/>
    <property type="match status" value="1"/>
</dbReference>
<dbReference type="Proteomes" id="UP000886814">
    <property type="component" value="Unassembled WGS sequence"/>
</dbReference>
<dbReference type="InterPro" id="IPR049174">
    <property type="entry name" value="Beta-AFase-like"/>
</dbReference>
<reference evidence="4" key="1">
    <citation type="journal article" date="2021" name="PeerJ">
        <title>Extensive microbial diversity within the chicken gut microbiome revealed by metagenomics and culture.</title>
        <authorList>
            <person name="Gilroy R."/>
            <person name="Ravi A."/>
            <person name="Getino M."/>
            <person name="Pursley I."/>
            <person name="Horton D.L."/>
            <person name="Alikhan N.F."/>
            <person name="Baker D."/>
            <person name="Gharbi K."/>
            <person name="Hall N."/>
            <person name="Watson M."/>
            <person name="Adriaenssens E.M."/>
            <person name="Foster-Nyarko E."/>
            <person name="Jarju S."/>
            <person name="Secka A."/>
            <person name="Antonio M."/>
            <person name="Oren A."/>
            <person name="Chaudhuri R.R."/>
            <person name="La Ragione R."/>
            <person name="Hildebrand F."/>
            <person name="Pallen M.J."/>
        </authorList>
    </citation>
    <scope>NUCLEOTIDE SEQUENCE</scope>
    <source>
        <strain evidence="4">CHK195-9823</strain>
    </source>
</reference>
<dbReference type="InterPro" id="IPR012878">
    <property type="entry name" value="Beta-AFase-like_GH127_cat"/>
</dbReference>